<feature type="domain" description="TauD/TfdA-like" evidence="3">
    <location>
        <begin position="102"/>
        <end position="347"/>
    </location>
</feature>
<dbReference type="AlphaFoldDB" id="A0A428T334"/>
<evidence type="ECO:0000256" key="2">
    <source>
        <dbReference type="SAM" id="MobiDB-lite"/>
    </source>
</evidence>
<dbReference type="Pfam" id="PF02668">
    <property type="entry name" value="TauD"/>
    <property type="match status" value="1"/>
</dbReference>
<dbReference type="InterPro" id="IPR003819">
    <property type="entry name" value="TauD/TfdA-like"/>
</dbReference>
<name>A0A428T334_9HYPO</name>
<dbReference type="PANTHER" id="PTHR10696">
    <property type="entry name" value="GAMMA-BUTYROBETAINE HYDROXYLASE-RELATED"/>
    <property type="match status" value="1"/>
</dbReference>
<dbReference type="STRING" id="1325735.A0A428T334"/>
<evidence type="ECO:0000313" key="4">
    <source>
        <dbReference type="EMBL" id="RSL96370.1"/>
    </source>
</evidence>
<dbReference type="InterPro" id="IPR050411">
    <property type="entry name" value="AlphaKG_dependent_hydroxylases"/>
</dbReference>
<evidence type="ECO:0000259" key="3">
    <source>
        <dbReference type="Pfam" id="PF02668"/>
    </source>
</evidence>
<dbReference type="PANTHER" id="PTHR10696:SF54">
    <property type="entry name" value="FAMILY OXIDOREDUCTASE, PUTATIVE (AFU_ORTHOLOGUE AFUA_4G13850)-RELATED"/>
    <property type="match status" value="1"/>
</dbReference>
<reference evidence="4 5" key="1">
    <citation type="submission" date="2017-06" db="EMBL/GenBank/DDBJ databases">
        <title>Comparative genomic analysis of Ambrosia Fusariam Clade fungi.</title>
        <authorList>
            <person name="Stajich J.E."/>
            <person name="Carrillo J."/>
            <person name="Kijimoto T."/>
            <person name="Eskalen A."/>
            <person name="O'Donnell K."/>
            <person name="Kasson M."/>
        </authorList>
    </citation>
    <scope>NUCLEOTIDE SEQUENCE [LARGE SCALE GENOMIC DNA]</scope>
    <source>
        <strain evidence="4 5">NRRL62579</strain>
    </source>
</reference>
<evidence type="ECO:0000256" key="1">
    <source>
        <dbReference type="ARBA" id="ARBA00023002"/>
    </source>
</evidence>
<protein>
    <recommendedName>
        <fullName evidence="3">TauD/TfdA-like domain-containing protein</fullName>
    </recommendedName>
</protein>
<dbReference type="InterPro" id="IPR042098">
    <property type="entry name" value="TauD-like_sf"/>
</dbReference>
<sequence length="413" mass="46292">MADQVGFRLAQTTFGSIHGLVQPAAVQVTPVQTVPYYSLGLQARFPAQLFKGAETLPEISQYADVGYEYDEQKHLRRTEARLQAGCLRTDLPTGSGIKGKDINQSSFPLPSLGKTLSKVRHDIYHGRGFATLRGFKMDALSPADITTAYLGLTSYIAEKRGKQNQQGTMMINVVNTGEEVERANAQIPFHTDLVCDTLSMLTLSSGPVGGSGILASAWTVYNELAESRPDLIRVLSEPDWPFDTHGRDPPYYKRALLYYEDGKVITNYSRRILCGEPSNGPRTPGIPGLTEAQAEAIDALHAIGRRHELKQSMEKGDIRFVNNLAIMHRRDPYGDTTHDHRHLLRLWLHSDSQCWKLPLDLQLAWERVFNDDERKEEWHLVQYSPTGEQHVVPVWDDSDPRPPPGPPPVTRCD</sequence>
<dbReference type="SUPFAM" id="SSF51197">
    <property type="entry name" value="Clavaminate synthase-like"/>
    <property type="match status" value="1"/>
</dbReference>
<evidence type="ECO:0000313" key="5">
    <source>
        <dbReference type="Proteomes" id="UP000287144"/>
    </source>
</evidence>
<feature type="region of interest" description="Disordered" evidence="2">
    <location>
        <begin position="393"/>
        <end position="413"/>
    </location>
</feature>
<dbReference type="EMBL" id="NKCK01000139">
    <property type="protein sequence ID" value="RSL96370.1"/>
    <property type="molecule type" value="Genomic_DNA"/>
</dbReference>
<comment type="caution">
    <text evidence="4">The sequence shown here is derived from an EMBL/GenBank/DDBJ whole genome shotgun (WGS) entry which is preliminary data.</text>
</comment>
<proteinExistence type="predicted"/>
<keyword evidence="1" id="KW-0560">Oxidoreductase</keyword>
<dbReference type="Proteomes" id="UP000287144">
    <property type="component" value="Unassembled WGS sequence"/>
</dbReference>
<feature type="compositionally biased region" description="Pro residues" evidence="2">
    <location>
        <begin position="401"/>
        <end position="413"/>
    </location>
</feature>
<accession>A0A428T334</accession>
<dbReference type="Gene3D" id="3.60.130.10">
    <property type="entry name" value="Clavaminate synthase-like"/>
    <property type="match status" value="1"/>
</dbReference>
<dbReference type="GO" id="GO:0016491">
    <property type="term" value="F:oxidoreductase activity"/>
    <property type="evidence" value="ECO:0007669"/>
    <property type="project" value="UniProtKB-KW"/>
</dbReference>
<organism evidence="4 5">
    <name type="scientific">Fusarium oligoseptatum</name>
    <dbReference type="NCBI Taxonomy" id="2604345"/>
    <lineage>
        <taxon>Eukaryota</taxon>
        <taxon>Fungi</taxon>
        <taxon>Dikarya</taxon>
        <taxon>Ascomycota</taxon>
        <taxon>Pezizomycotina</taxon>
        <taxon>Sordariomycetes</taxon>
        <taxon>Hypocreomycetidae</taxon>
        <taxon>Hypocreales</taxon>
        <taxon>Nectriaceae</taxon>
        <taxon>Fusarium</taxon>
        <taxon>Fusarium solani species complex</taxon>
    </lineage>
</organism>
<keyword evidence="5" id="KW-1185">Reference proteome</keyword>
<gene>
    <name evidence="4" type="ORF">CEP52_011520</name>
</gene>